<evidence type="ECO:0000256" key="2">
    <source>
        <dbReference type="ARBA" id="ARBA00022448"/>
    </source>
</evidence>
<feature type="transmembrane region" description="Helical" evidence="7">
    <location>
        <begin position="63"/>
        <end position="86"/>
    </location>
</feature>
<dbReference type="Gene3D" id="1.10.3720.10">
    <property type="entry name" value="MetI-like"/>
    <property type="match status" value="1"/>
</dbReference>
<evidence type="ECO:0000256" key="4">
    <source>
        <dbReference type="ARBA" id="ARBA00022692"/>
    </source>
</evidence>
<sequence length="286" mass="31845">MMSLIVLSPSLLILSVFVYGFAIWSLVISMTSSKLAPKYDFVGLEQYFALWSMDRWHVAVSNLAIFAGLFISLSVGLGLLLAIFLDQRIRAENVIRSIYLYPMAISFIVTGTAWKWILNPGLGIEKLVRDLGWATFSFDWVVNPNMSVYTLVIAAVWQSSGFAMAIFLAGLRGVDQEIIKAARIDGAGPWLIYRAVIIPMLRPVFLTVVVILTYQAVRSFDLVVSLTGGGPGFSSDLPATFMYQFAFSRNRMALAAASGMMIFMTIAAVMVPYIYSELRREARNER</sequence>
<accession>A0A838BF48</accession>
<feature type="transmembrane region" description="Helical" evidence="7">
    <location>
        <begin position="191"/>
        <end position="217"/>
    </location>
</feature>
<comment type="caution">
    <text evidence="9">The sequence shown here is derived from an EMBL/GenBank/DDBJ whole genome shotgun (WGS) entry which is preliminary data.</text>
</comment>
<dbReference type="GO" id="GO:0055085">
    <property type="term" value="P:transmembrane transport"/>
    <property type="evidence" value="ECO:0007669"/>
    <property type="project" value="InterPro"/>
</dbReference>
<feature type="transmembrane region" description="Helical" evidence="7">
    <location>
        <begin position="148"/>
        <end position="171"/>
    </location>
</feature>
<protein>
    <submittedName>
        <fullName evidence="9">Sugar ABC transporter permease</fullName>
    </submittedName>
</protein>
<feature type="domain" description="ABC transmembrane type-1" evidence="8">
    <location>
        <begin position="60"/>
        <end position="275"/>
    </location>
</feature>
<evidence type="ECO:0000313" key="9">
    <source>
        <dbReference type="EMBL" id="MBA1144687.1"/>
    </source>
</evidence>
<keyword evidence="5 7" id="KW-1133">Transmembrane helix</keyword>
<dbReference type="AlphaFoldDB" id="A0A838BF48"/>
<dbReference type="PANTHER" id="PTHR30193:SF42">
    <property type="entry name" value="ABC TRANSPORTER PERMEASE PROTEIN"/>
    <property type="match status" value="1"/>
</dbReference>
<evidence type="ECO:0000313" key="10">
    <source>
        <dbReference type="Proteomes" id="UP000558284"/>
    </source>
</evidence>
<feature type="transmembrane region" description="Helical" evidence="7">
    <location>
        <begin position="252"/>
        <end position="275"/>
    </location>
</feature>
<dbReference type="Pfam" id="PF00528">
    <property type="entry name" value="BPD_transp_1"/>
    <property type="match status" value="1"/>
</dbReference>
<dbReference type="GO" id="GO:0005886">
    <property type="term" value="C:plasma membrane"/>
    <property type="evidence" value="ECO:0007669"/>
    <property type="project" value="UniProtKB-SubCell"/>
</dbReference>
<proteinExistence type="inferred from homology"/>
<comment type="subcellular location">
    <subcellularLocation>
        <location evidence="1 7">Cell membrane</location>
        <topology evidence="1 7">Multi-pass membrane protein</topology>
    </subcellularLocation>
</comment>
<name>A0A838BF48_9HYPH</name>
<evidence type="ECO:0000256" key="1">
    <source>
        <dbReference type="ARBA" id="ARBA00004651"/>
    </source>
</evidence>
<evidence type="ECO:0000256" key="3">
    <source>
        <dbReference type="ARBA" id="ARBA00022475"/>
    </source>
</evidence>
<dbReference type="EMBL" id="JACDTY010000026">
    <property type="protein sequence ID" value="MBA1144687.1"/>
    <property type="molecule type" value="Genomic_DNA"/>
</dbReference>
<keyword evidence="2 7" id="KW-0813">Transport</keyword>
<keyword evidence="4 7" id="KW-0812">Transmembrane</keyword>
<evidence type="ECO:0000256" key="5">
    <source>
        <dbReference type="ARBA" id="ARBA00022989"/>
    </source>
</evidence>
<keyword evidence="6 7" id="KW-0472">Membrane</keyword>
<keyword evidence="3" id="KW-1003">Cell membrane</keyword>
<evidence type="ECO:0000256" key="7">
    <source>
        <dbReference type="RuleBase" id="RU363032"/>
    </source>
</evidence>
<comment type="similarity">
    <text evidence="7">Belongs to the binding-protein-dependent transport system permease family.</text>
</comment>
<dbReference type="Proteomes" id="UP000558284">
    <property type="component" value="Unassembled WGS sequence"/>
</dbReference>
<dbReference type="PANTHER" id="PTHR30193">
    <property type="entry name" value="ABC TRANSPORTER PERMEASE PROTEIN"/>
    <property type="match status" value="1"/>
</dbReference>
<evidence type="ECO:0000259" key="8">
    <source>
        <dbReference type="PROSITE" id="PS50928"/>
    </source>
</evidence>
<organism evidence="9 10">
    <name type="scientific">Mesorhizobium neociceri</name>
    <dbReference type="NCBI Taxonomy" id="1307853"/>
    <lineage>
        <taxon>Bacteria</taxon>
        <taxon>Pseudomonadati</taxon>
        <taxon>Pseudomonadota</taxon>
        <taxon>Alphaproteobacteria</taxon>
        <taxon>Hyphomicrobiales</taxon>
        <taxon>Phyllobacteriaceae</taxon>
        <taxon>Mesorhizobium</taxon>
    </lineage>
</organism>
<reference evidence="9 10" key="1">
    <citation type="submission" date="2020-07" db="EMBL/GenBank/DDBJ databases">
        <title>Definition of the novel symbiovar canariense within Mesorhizobium novociceri, a new species of genus Mesorhizobium nodulating Cicer canariense in the Caldera de Taburiente National Park (La Palma, Canary Islands).</title>
        <authorList>
            <person name="Leon-Barrios M."/>
            <person name="Perez-Yepez J."/>
            <person name="Flores-Felix J.D."/>
            <person name="Ramirez-Baena M.H."/>
            <person name="Pulido-Suarez L."/>
            <person name="Igual J.M."/>
            <person name="Velazquez E."/>
            <person name="Peix A."/>
        </authorList>
    </citation>
    <scope>NUCLEOTIDE SEQUENCE [LARGE SCALE GENOMIC DNA]</scope>
    <source>
        <strain evidence="9 10">CCANP35</strain>
    </source>
</reference>
<dbReference type="InterPro" id="IPR035906">
    <property type="entry name" value="MetI-like_sf"/>
</dbReference>
<dbReference type="PROSITE" id="PS50928">
    <property type="entry name" value="ABC_TM1"/>
    <property type="match status" value="1"/>
</dbReference>
<dbReference type="CDD" id="cd06261">
    <property type="entry name" value="TM_PBP2"/>
    <property type="match status" value="1"/>
</dbReference>
<dbReference type="InterPro" id="IPR051393">
    <property type="entry name" value="ABC_transporter_permease"/>
</dbReference>
<dbReference type="InterPro" id="IPR000515">
    <property type="entry name" value="MetI-like"/>
</dbReference>
<dbReference type="SUPFAM" id="SSF161098">
    <property type="entry name" value="MetI-like"/>
    <property type="match status" value="1"/>
</dbReference>
<gene>
    <name evidence="9" type="ORF">H0241_31270</name>
</gene>
<evidence type="ECO:0000256" key="6">
    <source>
        <dbReference type="ARBA" id="ARBA00023136"/>
    </source>
</evidence>
<keyword evidence="10" id="KW-1185">Reference proteome</keyword>
<feature type="transmembrane region" description="Helical" evidence="7">
    <location>
        <begin position="98"/>
        <end position="117"/>
    </location>
</feature>